<keyword evidence="3" id="KW-1185">Reference proteome</keyword>
<dbReference type="PANTHER" id="PTHR24567">
    <property type="entry name" value="CRP FAMILY TRANSCRIPTIONAL REGULATORY PROTEIN"/>
    <property type="match status" value="1"/>
</dbReference>
<organism evidence="2 3">
    <name type="scientific">Hydrogenophaga pseudoflava</name>
    <name type="common">Pseudomonas carboxydoflava</name>
    <dbReference type="NCBI Taxonomy" id="47421"/>
    <lineage>
        <taxon>Bacteria</taxon>
        <taxon>Pseudomonadati</taxon>
        <taxon>Pseudomonadota</taxon>
        <taxon>Betaproteobacteria</taxon>
        <taxon>Burkholderiales</taxon>
        <taxon>Comamonadaceae</taxon>
        <taxon>Hydrogenophaga</taxon>
    </lineage>
</organism>
<dbReference type="Proteomes" id="UP000293912">
    <property type="component" value="Chromosome"/>
</dbReference>
<dbReference type="InterPro" id="IPR018490">
    <property type="entry name" value="cNMP-bd_dom_sf"/>
</dbReference>
<dbReference type="PANTHER" id="PTHR24567:SF74">
    <property type="entry name" value="HTH-TYPE TRANSCRIPTIONAL REGULATOR ARCR"/>
    <property type="match status" value="1"/>
</dbReference>
<dbReference type="GO" id="GO:0005829">
    <property type="term" value="C:cytosol"/>
    <property type="evidence" value="ECO:0007669"/>
    <property type="project" value="TreeGrafter"/>
</dbReference>
<dbReference type="SMART" id="SM00100">
    <property type="entry name" value="cNMP"/>
    <property type="match status" value="1"/>
</dbReference>
<dbReference type="InterPro" id="IPR014710">
    <property type="entry name" value="RmlC-like_jellyroll"/>
</dbReference>
<protein>
    <submittedName>
        <fullName evidence="2">cAMP-activated global transcriptional regulator CRP</fullName>
    </submittedName>
</protein>
<dbReference type="InterPro" id="IPR000595">
    <property type="entry name" value="cNMP-bd_dom"/>
</dbReference>
<accession>A0A4P6WVE0</accession>
<evidence type="ECO:0000313" key="2">
    <source>
        <dbReference type="EMBL" id="QBM26479.1"/>
    </source>
</evidence>
<dbReference type="InterPro" id="IPR050397">
    <property type="entry name" value="Env_Response_Regulators"/>
</dbReference>
<evidence type="ECO:0000313" key="3">
    <source>
        <dbReference type="Proteomes" id="UP000293912"/>
    </source>
</evidence>
<proteinExistence type="predicted"/>
<sequence length="194" mass="20718">MPMPSISERPDLPPQEVAARLLVTPSALDDLKLADAKRVVGYMKPQLISAGTVFIHEGELRGNDYMMLILEGDISVESEMPGADGSMVVNVIGPGHLIGEMGVLDGSPRSATCAAITDVAAAVLSRAALRRLLKADPAVGARLLLAISKRMADRLRETTRKLRTFAQMNKALQQELQVVMNSRTGRGGRSSGEG</sequence>
<dbReference type="Pfam" id="PF00027">
    <property type="entry name" value="cNMP_binding"/>
    <property type="match status" value="1"/>
</dbReference>
<dbReference type="Gene3D" id="2.60.120.10">
    <property type="entry name" value="Jelly Rolls"/>
    <property type="match status" value="1"/>
</dbReference>
<dbReference type="KEGG" id="hpse:HPF_02220"/>
<gene>
    <name evidence="2" type="primary">crp3</name>
    <name evidence="2" type="ORF">HPF_02220</name>
</gene>
<dbReference type="SUPFAM" id="SSF51206">
    <property type="entry name" value="cAMP-binding domain-like"/>
    <property type="match status" value="1"/>
</dbReference>
<dbReference type="EMBL" id="CP037867">
    <property type="protein sequence ID" value="QBM26479.1"/>
    <property type="molecule type" value="Genomic_DNA"/>
</dbReference>
<feature type="domain" description="Cyclic nucleotide-binding" evidence="1">
    <location>
        <begin position="27"/>
        <end position="150"/>
    </location>
</feature>
<name>A0A4P6WVE0_HYDPS</name>
<dbReference type="AlphaFoldDB" id="A0A4P6WVE0"/>
<evidence type="ECO:0000259" key="1">
    <source>
        <dbReference type="PROSITE" id="PS50042"/>
    </source>
</evidence>
<reference evidence="2 3" key="1">
    <citation type="submission" date="2019-03" db="EMBL/GenBank/DDBJ databases">
        <authorList>
            <person name="Sebastian G."/>
            <person name="Baumann P."/>
            <person name="Ruckert C."/>
            <person name="Kalinowski J."/>
            <person name="Nebel B."/>
            <person name="Takors R."/>
            <person name="Blombach B."/>
        </authorList>
    </citation>
    <scope>NUCLEOTIDE SEQUENCE [LARGE SCALE GENOMIC DNA]</scope>
    <source>
        <strain evidence="2 3">DSM 1084</strain>
    </source>
</reference>
<dbReference type="CDD" id="cd00038">
    <property type="entry name" value="CAP_ED"/>
    <property type="match status" value="1"/>
</dbReference>
<dbReference type="PROSITE" id="PS50042">
    <property type="entry name" value="CNMP_BINDING_3"/>
    <property type="match status" value="1"/>
</dbReference>
<dbReference type="GO" id="GO:0003700">
    <property type="term" value="F:DNA-binding transcription factor activity"/>
    <property type="evidence" value="ECO:0007669"/>
    <property type="project" value="TreeGrafter"/>
</dbReference>